<evidence type="ECO:0000259" key="5">
    <source>
        <dbReference type="PROSITE" id="PS50977"/>
    </source>
</evidence>
<evidence type="ECO:0000256" key="4">
    <source>
        <dbReference type="PROSITE-ProRule" id="PRU00335"/>
    </source>
</evidence>
<dbReference type="SUPFAM" id="SSF46689">
    <property type="entry name" value="Homeodomain-like"/>
    <property type="match status" value="1"/>
</dbReference>
<dbReference type="InterPro" id="IPR009057">
    <property type="entry name" value="Homeodomain-like_sf"/>
</dbReference>
<name>A0A0N9XMI5_MYCFO</name>
<dbReference type="Gene3D" id="1.10.357.10">
    <property type="entry name" value="Tetracycline Repressor, domain 2"/>
    <property type="match status" value="1"/>
</dbReference>
<dbReference type="PANTHER" id="PTHR30055:SF234">
    <property type="entry name" value="HTH-TYPE TRANSCRIPTIONAL REGULATOR BETI"/>
    <property type="match status" value="1"/>
</dbReference>
<keyword evidence="2 4" id="KW-0238">DNA-binding</keyword>
<evidence type="ECO:0000256" key="3">
    <source>
        <dbReference type="ARBA" id="ARBA00023163"/>
    </source>
</evidence>
<evidence type="ECO:0000313" key="7">
    <source>
        <dbReference type="Proteomes" id="UP000057134"/>
    </source>
</evidence>
<dbReference type="Pfam" id="PF00440">
    <property type="entry name" value="TetR_N"/>
    <property type="match status" value="1"/>
</dbReference>
<dbReference type="GO" id="GO:0003700">
    <property type="term" value="F:DNA-binding transcription factor activity"/>
    <property type="evidence" value="ECO:0007669"/>
    <property type="project" value="TreeGrafter"/>
</dbReference>
<reference evidence="6 7" key="1">
    <citation type="journal article" date="2015" name="MBio">
        <title>Enzymatic Degradation of Phenazines Can Generate Energy and Protect Sensitive Organisms from Toxicity.</title>
        <authorList>
            <person name="Costa K.C."/>
            <person name="Bergkessel M."/>
            <person name="Saunders S."/>
            <person name="Korlach J."/>
            <person name="Newman D.K."/>
        </authorList>
    </citation>
    <scope>NUCLEOTIDE SEQUENCE [LARGE SCALE GENOMIC DNA]</scope>
    <source>
        <strain evidence="6 7">CT6</strain>
    </source>
</reference>
<dbReference type="PANTHER" id="PTHR30055">
    <property type="entry name" value="HTH-TYPE TRANSCRIPTIONAL REGULATOR RUTR"/>
    <property type="match status" value="1"/>
</dbReference>
<dbReference type="InterPro" id="IPR041642">
    <property type="entry name" value="KstR_C"/>
</dbReference>
<dbReference type="EMBL" id="CP011269">
    <property type="protein sequence ID" value="ALI24635.1"/>
    <property type="molecule type" value="Genomic_DNA"/>
</dbReference>
<keyword evidence="7" id="KW-1185">Reference proteome</keyword>
<dbReference type="STRING" id="1766.XA26_07750"/>
<proteinExistence type="predicted"/>
<dbReference type="PROSITE" id="PS50977">
    <property type="entry name" value="HTH_TETR_2"/>
    <property type="match status" value="1"/>
</dbReference>
<dbReference type="InterPro" id="IPR050109">
    <property type="entry name" value="HTH-type_TetR-like_transc_reg"/>
</dbReference>
<feature type="domain" description="HTH tetR-type" evidence="5">
    <location>
        <begin position="7"/>
        <end position="67"/>
    </location>
</feature>
<keyword evidence="1" id="KW-0805">Transcription regulation</keyword>
<dbReference type="Proteomes" id="UP000057134">
    <property type="component" value="Chromosome"/>
</dbReference>
<dbReference type="KEGG" id="mft:XA26_07750"/>
<protein>
    <submittedName>
        <fullName evidence="6">Transcriptional regulator, TetR family</fullName>
    </submittedName>
</protein>
<organism evidence="6 7">
    <name type="scientific">Mycolicibacterium fortuitum</name>
    <name type="common">Mycobacterium fortuitum</name>
    <dbReference type="NCBI Taxonomy" id="1766"/>
    <lineage>
        <taxon>Bacteria</taxon>
        <taxon>Bacillati</taxon>
        <taxon>Actinomycetota</taxon>
        <taxon>Actinomycetes</taxon>
        <taxon>Mycobacteriales</taxon>
        <taxon>Mycobacteriaceae</taxon>
        <taxon>Mycolicibacterium</taxon>
    </lineage>
</organism>
<evidence type="ECO:0000313" key="6">
    <source>
        <dbReference type="EMBL" id="ALI24635.1"/>
    </source>
</evidence>
<dbReference type="GO" id="GO:0000976">
    <property type="term" value="F:transcription cis-regulatory region binding"/>
    <property type="evidence" value="ECO:0007669"/>
    <property type="project" value="TreeGrafter"/>
</dbReference>
<dbReference type="InterPro" id="IPR001647">
    <property type="entry name" value="HTH_TetR"/>
</dbReference>
<evidence type="ECO:0000256" key="2">
    <source>
        <dbReference type="ARBA" id="ARBA00023125"/>
    </source>
</evidence>
<dbReference type="PATRIC" id="fig|1766.6.peg.767"/>
<evidence type="ECO:0000256" key="1">
    <source>
        <dbReference type="ARBA" id="ARBA00023015"/>
    </source>
</evidence>
<dbReference type="Pfam" id="PF17925">
    <property type="entry name" value="TetR_C_20"/>
    <property type="match status" value="1"/>
</dbReference>
<sequence length="185" mass="20774">MLHSLVRSERRDRIIASATELAHEGYDTCQIRSVAEAAGVSASTVYQYFPSKDDLLLACFYEWLWDFETEYRGDAGEADPFQRLLRVALTLTDRLCASPRLAEAMIRPYLYADGTAAIQADLVRQQTVRIFVSSVDEGNAAAMEIGAAEILSDVWMSNVAAFAQRRIDARELSERLVRTVGLFKR</sequence>
<accession>A0A0N9XMI5</accession>
<keyword evidence="3" id="KW-0804">Transcription</keyword>
<feature type="DNA-binding region" description="H-T-H motif" evidence="4">
    <location>
        <begin position="30"/>
        <end position="49"/>
    </location>
</feature>
<gene>
    <name evidence="6" type="ORF">XA26_07750</name>
</gene>
<dbReference type="AlphaFoldDB" id="A0A0N9XMI5"/>